<sequence length="166" mass="18853">MSNETTLSRAQLDALLKNVFALQIPVIEKFMTDLFKQYVSTASTFKQDMDTMKATDWHKHFFGQKVMPHLFIENLGFGASFRHQGQEKVVSIPENMTVVKPDSDAQIKEILENLDKTLASMEGIKNKGLVKKFYKETLELICQLGSRTGMMDDFYDKVKGSLTTSS</sequence>
<dbReference type="EMBL" id="JBHTCE010000001">
    <property type="protein sequence ID" value="MFC7389119.1"/>
    <property type="molecule type" value="Genomic_DNA"/>
</dbReference>
<keyword evidence="2" id="KW-1185">Reference proteome</keyword>
<accession>A0ABW2PI13</accession>
<proteinExistence type="predicted"/>
<comment type="caution">
    <text evidence="1">The sequence shown here is derived from an EMBL/GenBank/DDBJ whole genome shotgun (WGS) entry which is preliminary data.</text>
</comment>
<organism evidence="1 2">
    <name type="scientific">Exiguobacterium aestuarii</name>
    <dbReference type="NCBI Taxonomy" id="273527"/>
    <lineage>
        <taxon>Bacteria</taxon>
        <taxon>Bacillati</taxon>
        <taxon>Bacillota</taxon>
        <taxon>Bacilli</taxon>
        <taxon>Bacillales</taxon>
        <taxon>Bacillales Family XII. Incertae Sedis</taxon>
        <taxon>Exiguobacterium</taxon>
    </lineage>
</organism>
<dbReference type="RefSeq" id="WP_214786863.1">
    <property type="nucleotide sequence ID" value="NZ_JANIEL010000047.1"/>
</dbReference>
<protein>
    <submittedName>
        <fullName evidence="1">Uncharacterized protein</fullName>
    </submittedName>
</protein>
<dbReference type="Proteomes" id="UP001596439">
    <property type="component" value="Unassembled WGS sequence"/>
</dbReference>
<gene>
    <name evidence="1" type="ORF">ACFQO8_03110</name>
</gene>
<reference evidence="2" key="1">
    <citation type="journal article" date="2019" name="Int. J. Syst. Evol. Microbiol.">
        <title>The Global Catalogue of Microorganisms (GCM) 10K type strain sequencing project: providing services to taxonomists for standard genome sequencing and annotation.</title>
        <authorList>
            <consortium name="The Broad Institute Genomics Platform"/>
            <consortium name="The Broad Institute Genome Sequencing Center for Infectious Disease"/>
            <person name="Wu L."/>
            <person name="Ma J."/>
        </authorList>
    </citation>
    <scope>NUCLEOTIDE SEQUENCE [LARGE SCALE GENOMIC DNA]</scope>
    <source>
        <strain evidence="2">CCUG 55590</strain>
    </source>
</reference>
<name>A0ABW2PI13_9BACL</name>
<evidence type="ECO:0000313" key="1">
    <source>
        <dbReference type="EMBL" id="MFC7389119.1"/>
    </source>
</evidence>
<evidence type="ECO:0000313" key="2">
    <source>
        <dbReference type="Proteomes" id="UP001596439"/>
    </source>
</evidence>